<dbReference type="InterPro" id="IPR051584">
    <property type="entry name" value="GPCR-associated_LMBR1"/>
</dbReference>
<feature type="transmembrane region" description="Helical" evidence="6">
    <location>
        <begin position="174"/>
        <end position="195"/>
    </location>
</feature>
<keyword evidence="5 6" id="KW-0472">Membrane</keyword>
<feature type="transmembrane region" description="Helical" evidence="6">
    <location>
        <begin position="90"/>
        <end position="114"/>
    </location>
</feature>
<feature type="transmembrane region" description="Helical" evidence="6">
    <location>
        <begin position="476"/>
        <end position="496"/>
    </location>
</feature>
<keyword evidence="3 6" id="KW-0812">Transmembrane</keyword>
<feature type="transmembrane region" description="Helical" evidence="6">
    <location>
        <begin position="389"/>
        <end position="418"/>
    </location>
</feature>
<evidence type="ECO:0000256" key="5">
    <source>
        <dbReference type="ARBA" id="ARBA00023136"/>
    </source>
</evidence>
<keyword evidence="4 6" id="KW-1133">Transmembrane helix</keyword>
<comment type="similarity">
    <text evidence="2">Belongs to the LIMR family.</text>
</comment>
<feature type="transmembrane region" description="Helical" evidence="6">
    <location>
        <begin position="21"/>
        <end position="42"/>
    </location>
</feature>
<dbReference type="PANTHER" id="PTHR21355:SF0">
    <property type="entry name" value="G-PROTEIN COUPLED RECEPTOR-ASSOCIATED PROTEIN LMBRD2"/>
    <property type="match status" value="1"/>
</dbReference>
<evidence type="ECO:0000256" key="4">
    <source>
        <dbReference type="ARBA" id="ARBA00022989"/>
    </source>
</evidence>
<gene>
    <name evidence="7" type="ORF">M9Y10_016314</name>
</gene>
<accession>A0ABR2HXM8</accession>
<evidence type="ECO:0000313" key="7">
    <source>
        <dbReference type="EMBL" id="KAK8853771.1"/>
    </source>
</evidence>
<dbReference type="Pfam" id="PF04791">
    <property type="entry name" value="LMBR1"/>
    <property type="match status" value="1"/>
</dbReference>
<organism evidence="7 8">
    <name type="scientific">Tritrichomonas musculus</name>
    <dbReference type="NCBI Taxonomy" id="1915356"/>
    <lineage>
        <taxon>Eukaryota</taxon>
        <taxon>Metamonada</taxon>
        <taxon>Parabasalia</taxon>
        <taxon>Tritrichomonadida</taxon>
        <taxon>Tritrichomonadidae</taxon>
        <taxon>Tritrichomonas</taxon>
    </lineage>
</organism>
<feature type="transmembrane region" description="Helical" evidence="6">
    <location>
        <begin position="49"/>
        <end position="70"/>
    </location>
</feature>
<comment type="caution">
    <text evidence="7">The sequence shown here is derived from an EMBL/GenBank/DDBJ whole genome shotgun (WGS) entry which is preliminary data.</text>
</comment>
<sequence>MNFQAKNIEKVILPKSMSLEVFITVIICITVCVCITFLFRFYGIFRFPIATVIIILINSFFPFIMVIGLIPYDVSLTLFGASPIYKRSLYLALVTFFWISNIFSFLIAPIAVSTMGYSKTISIKHRIKMAILDHLVFYGVIVIVVILGLVLLLISGTFSFSSIPYLIVALTNAYGLLLFCFLMGHGLVSFPLTVWKQASPKRRYNFYLQRMANEQKVLKRAVSNGRRVLEICFKARDQTAGELHELYDTQGRPRESRLTRLTFELPHNFEEDFRHKGIERMTKVDWPNATLQNMEDFFVLMDHVSDSIDQANKFIVYSGQQATDSLHDLCNQHEGFYSTKIKIITIRILAVLTGIMSLIVLWGELIRMIKPEWSVFHLLSHISLSPSVGMLFVTTPALAFQTFIGCWSLTWIHVGSFFRFIEGATNLRTFTFWTSFSAKLMPTIGYHYLTQIGADKSQYVVVMGVMDRIPFVGREVVKYAPVLLLVIVFFVLLNLWDKILKFLGLKNWTFENSEFNSEDLKKGEQMLKDIDPEVKEILESNNELCIEVFDKEENLEPLAIQ</sequence>
<dbReference type="InterPro" id="IPR006876">
    <property type="entry name" value="LMBR1-like_membr_prot"/>
</dbReference>
<comment type="subcellular location">
    <subcellularLocation>
        <location evidence="1">Membrane</location>
        <topology evidence="1">Multi-pass membrane protein</topology>
    </subcellularLocation>
</comment>
<protein>
    <submittedName>
        <fullName evidence="7">LMBR1 domain-containing protein 2</fullName>
    </submittedName>
</protein>
<feature type="transmembrane region" description="Helical" evidence="6">
    <location>
        <begin position="135"/>
        <end position="154"/>
    </location>
</feature>
<evidence type="ECO:0000313" key="8">
    <source>
        <dbReference type="Proteomes" id="UP001470230"/>
    </source>
</evidence>
<keyword evidence="8" id="KW-1185">Reference proteome</keyword>
<reference evidence="7 8" key="1">
    <citation type="submission" date="2024-04" db="EMBL/GenBank/DDBJ databases">
        <title>Tritrichomonas musculus Genome.</title>
        <authorList>
            <person name="Alves-Ferreira E."/>
            <person name="Grigg M."/>
            <person name="Lorenzi H."/>
            <person name="Galac M."/>
        </authorList>
    </citation>
    <scope>NUCLEOTIDE SEQUENCE [LARGE SCALE GENOMIC DNA]</scope>
    <source>
        <strain evidence="7 8">EAF2021</strain>
    </source>
</reference>
<dbReference type="Proteomes" id="UP001470230">
    <property type="component" value="Unassembled WGS sequence"/>
</dbReference>
<feature type="transmembrane region" description="Helical" evidence="6">
    <location>
        <begin position="348"/>
        <end position="369"/>
    </location>
</feature>
<proteinExistence type="inferred from homology"/>
<evidence type="ECO:0000256" key="6">
    <source>
        <dbReference type="SAM" id="Phobius"/>
    </source>
</evidence>
<evidence type="ECO:0000256" key="3">
    <source>
        <dbReference type="ARBA" id="ARBA00022692"/>
    </source>
</evidence>
<name>A0ABR2HXM8_9EUKA</name>
<evidence type="ECO:0000256" key="2">
    <source>
        <dbReference type="ARBA" id="ARBA00010487"/>
    </source>
</evidence>
<dbReference type="EMBL" id="JAPFFF010000021">
    <property type="protein sequence ID" value="KAK8853771.1"/>
    <property type="molecule type" value="Genomic_DNA"/>
</dbReference>
<dbReference type="PANTHER" id="PTHR21355">
    <property type="entry name" value="G-PROTEIN COUPLED RECEPTOR-ASSOCIATED PROTEIN LMBRD2"/>
    <property type="match status" value="1"/>
</dbReference>
<evidence type="ECO:0000256" key="1">
    <source>
        <dbReference type="ARBA" id="ARBA00004141"/>
    </source>
</evidence>